<evidence type="ECO:0000313" key="2">
    <source>
        <dbReference type="EMBL" id="QDH25136.1"/>
    </source>
</evidence>
<dbReference type="OrthoDB" id="9787068at2"/>
<dbReference type="InterPro" id="IPR036237">
    <property type="entry name" value="Xyl_isomerase-like_sf"/>
</dbReference>
<dbReference type="KEGG" id="ntn:D5366_07840"/>
<dbReference type="InterPro" id="IPR050312">
    <property type="entry name" value="IolE/XylAMocC-like"/>
</dbReference>
<keyword evidence="3" id="KW-1185">Reference proteome</keyword>
<feature type="domain" description="Xylose isomerase-like TIM barrel" evidence="1">
    <location>
        <begin position="25"/>
        <end position="265"/>
    </location>
</feature>
<dbReference type="Gene3D" id="3.20.20.150">
    <property type="entry name" value="Divalent-metal-dependent TIM barrel enzymes"/>
    <property type="match status" value="1"/>
</dbReference>
<sequence>MGDFPFSFGVNQFTTQPWSFEEDVARYAELGVDAIEVCEAKLAPEKLQAQLDLVKQSGLKISAVQPKIRTFFGSKMAPEPTETDARVEAFIGSLKKLAPYAQGASFVMNTGAPVNGNVRQVVDETVRYMRKVAPIAQDLGVKVAIEPLNPTSVNVETAIWTIDQALELIETVAHPAFGLCLDYWNIWQQNQCAEAIKRAGKAIFVLQVSDWRTPYSGTDRLVPGDGSIPLGQLLRATHDAGFDGACTVEIFSSDVPDSLYDQDLKTVLVRSRDGLIKAWNEG</sequence>
<dbReference type="AlphaFoldDB" id="A0A4Y6V9G1"/>
<dbReference type="RefSeq" id="WP_141492990.1">
    <property type="nucleotide sequence ID" value="NZ_CP032485.1"/>
</dbReference>
<evidence type="ECO:0000313" key="3">
    <source>
        <dbReference type="Proteomes" id="UP000317214"/>
    </source>
</evidence>
<dbReference type="Proteomes" id="UP000317214">
    <property type="component" value="Chromosome"/>
</dbReference>
<protein>
    <submittedName>
        <fullName evidence="2">Sugar phosphate isomerase/epimerase</fullName>
    </submittedName>
</protein>
<dbReference type="PANTHER" id="PTHR12110">
    <property type="entry name" value="HYDROXYPYRUVATE ISOMERASE"/>
    <property type="match status" value="1"/>
</dbReference>
<proteinExistence type="predicted"/>
<gene>
    <name evidence="2" type="ORF">D5366_07840</name>
</gene>
<keyword evidence="2" id="KW-0413">Isomerase</keyword>
<dbReference type="EMBL" id="CP032485">
    <property type="protein sequence ID" value="QDH25136.1"/>
    <property type="molecule type" value="Genomic_DNA"/>
</dbReference>
<dbReference type="SUPFAM" id="SSF51658">
    <property type="entry name" value="Xylose isomerase-like"/>
    <property type="match status" value="1"/>
</dbReference>
<dbReference type="Pfam" id="PF01261">
    <property type="entry name" value="AP_endonuc_2"/>
    <property type="match status" value="1"/>
</dbReference>
<dbReference type="GO" id="GO:0016853">
    <property type="term" value="F:isomerase activity"/>
    <property type="evidence" value="ECO:0007669"/>
    <property type="project" value="UniProtKB-KW"/>
</dbReference>
<name>A0A4Y6V9G1_9PROT</name>
<dbReference type="InterPro" id="IPR013022">
    <property type="entry name" value="Xyl_isomerase-like_TIM-brl"/>
</dbReference>
<accession>A0A4Y6V9G1</accession>
<organism evidence="2 3">
    <name type="scientific">Neokomagataea tanensis</name>
    <dbReference type="NCBI Taxonomy" id="661191"/>
    <lineage>
        <taxon>Bacteria</taxon>
        <taxon>Pseudomonadati</taxon>
        <taxon>Pseudomonadota</taxon>
        <taxon>Alphaproteobacteria</taxon>
        <taxon>Acetobacterales</taxon>
        <taxon>Acetobacteraceae</taxon>
        <taxon>Neokomagataea</taxon>
    </lineage>
</organism>
<reference evidence="2 3" key="1">
    <citation type="submission" date="2018-09" db="EMBL/GenBank/DDBJ databases">
        <title>The complete genome sequence of Neokomagataea tanensis NBRC 106556(T).</title>
        <authorList>
            <person name="Chua K.-O."/>
            <person name="See-Too W.-S."/>
            <person name="Hong K.-W."/>
            <person name="Yin W.-F."/>
            <person name="Chan K.-G."/>
        </authorList>
    </citation>
    <scope>NUCLEOTIDE SEQUENCE [LARGE SCALE GENOMIC DNA]</scope>
    <source>
        <strain evidence="3">AH13 \ NBRC 106556</strain>
    </source>
</reference>
<evidence type="ECO:0000259" key="1">
    <source>
        <dbReference type="Pfam" id="PF01261"/>
    </source>
</evidence>